<comment type="catalytic activity">
    <reaction evidence="1">
        <text>Hydrolysis of terminal non-reducing N-acetyl-D-hexosamine residues in N-acetyl-beta-D-hexosaminides.</text>
        <dbReference type="EC" id="3.2.1.52"/>
    </reaction>
</comment>
<dbReference type="Proteomes" id="UP000543556">
    <property type="component" value="Unassembled WGS sequence"/>
</dbReference>
<sequence>MPHTAVPLLPRPLEAAGAPGEFLLSAASTVSAEPGLEAVALWLQGALRPATGFLVMFDAGPADIALSLDHGLAPEAYRLEASADGVHISGGGPAGVFYGCQSLLQLLPAAVFRRAPVSTVRWTVPTCTVEDSPRFGWRGAMLDVVRHFLPKHELLRFIDLMAMHKLNTLHLHLTDDQGWRVEILRYPRLVEVGSWRRESQVGAGPDAPADGRPHGGHYTQDDLREITSYAAARFITVVPEIETPGHVQAALAAYPELGVTGQPLEVRTRWGINHHVLNAEDATVEFFRNVLDEVMDVFPSAYIGVGGDECPKGQWQADPRSRERARELGLARVDDLQNWFIGQLDRHVSVRGRRILGWDEVLEGELSPTATVASWRGMAGAVAAARRGHDVVCCPDDRAYLDYRQSELPTEPIPVSIPLTVADVYAFDPAPASLTPEQAKHILGGQANLWTEHIDSPRGLDYMAFPRLCAMAEALWSQASGELEDFTARLREHLPRLDAVGVEYRRAEGPLPWQQRPGIPGRPETRAARDAHIAALVASIEA</sequence>
<dbReference type="GO" id="GO:0016020">
    <property type="term" value="C:membrane"/>
    <property type="evidence" value="ECO:0007669"/>
    <property type="project" value="TreeGrafter"/>
</dbReference>
<dbReference type="SUPFAM" id="SSF51445">
    <property type="entry name" value="(Trans)glycosidases"/>
    <property type="match status" value="1"/>
</dbReference>
<dbReference type="InterPro" id="IPR025705">
    <property type="entry name" value="Beta_hexosaminidase_sua/sub"/>
</dbReference>
<dbReference type="InterPro" id="IPR029018">
    <property type="entry name" value="Hex-like_dom2"/>
</dbReference>
<evidence type="ECO:0000256" key="2">
    <source>
        <dbReference type="ARBA" id="ARBA00006285"/>
    </source>
</evidence>
<protein>
    <recommendedName>
        <fullName evidence="3">beta-N-acetylhexosaminidase</fullName>
        <ecNumber evidence="3">3.2.1.52</ecNumber>
    </recommendedName>
</protein>
<evidence type="ECO:0000259" key="8">
    <source>
        <dbReference type="Pfam" id="PF02838"/>
    </source>
</evidence>
<dbReference type="PANTHER" id="PTHR22600:SF57">
    <property type="entry name" value="BETA-N-ACETYLHEXOSAMINIDASE"/>
    <property type="match status" value="1"/>
</dbReference>
<reference evidence="9 10" key="1">
    <citation type="submission" date="2020-02" db="EMBL/GenBank/DDBJ databases">
        <title>Genome sequence of strain AETb3-4.</title>
        <authorList>
            <person name="Gao J."/>
            <person name="Zhang X."/>
        </authorList>
    </citation>
    <scope>NUCLEOTIDE SEQUENCE [LARGE SCALE GENOMIC DNA]</scope>
    <source>
        <strain evidence="9 10">AETb3-4</strain>
    </source>
</reference>
<dbReference type="PANTHER" id="PTHR22600">
    <property type="entry name" value="BETA-HEXOSAMINIDASE"/>
    <property type="match status" value="1"/>
</dbReference>
<dbReference type="InterPro" id="IPR017853">
    <property type="entry name" value="GH"/>
</dbReference>
<dbReference type="Pfam" id="PF00728">
    <property type="entry name" value="Glyco_hydro_20"/>
    <property type="match status" value="1"/>
</dbReference>
<evidence type="ECO:0000256" key="3">
    <source>
        <dbReference type="ARBA" id="ARBA00012663"/>
    </source>
</evidence>
<dbReference type="GO" id="GO:0030203">
    <property type="term" value="P:glycosaminoglycan metabolic process"/>
    <property type="evidence" value="ECO:0007669"/>
    <property type="project" value="TreeGrafter"/>
</dbReference>
<dbReference type="AlphaFoldDB" id="A0A7Y7IEK8"/>
<dbReference type="Gene3D" id="3.20.20.80">
    <property type="entry name" value="Glycosidases"/>
    <property type="match status" value="1"/>
</dbReference>
<evidence type="ECO:0000256" key="6">
    <source>
        <dbReference type="PIRSR" id="PIRSR625705-1"/>
    </source>
</evidence>
<dbReference type="GO" id="GO:0005975">
    <property type="term" value="P:carbohydrate metabolic process"/>
    <property type="evidence" value="ECO:0007669"/>
    <property type="project" value="InterPro"/>
</dbReference>
<dbReference type="GO" id="GO:0004563">
    <property type="term" value="F:beta-N-acetylhexosaminidase activity"/>
    <property type="evidence" value="ECO:0007669"/>
    <property type="project" value="UniProtKB-EC"/>
</dbReference>
<feature type="domain" description="Beta-hexosaminidase bacterial type N-terminal" evidence="8">
    <location>
        <begin position="7"/>
        <end position="131"/>
    </location>
</feature>
<dbReference type="PIRSF" id="PIRSF001093">
    <property type="entry name" value="B-hxosamndse_ab_euk"/>
    <property type="match status" value="1"/>
</dbReference>
<evidence type="ECO:0000313" key="10">
    <source>
        <dbReference type="Proteomes" id="UP000543556"/>
    </source>
</evidence>
<evidence type="ECO:0000259" key="7">
    <source>
        <dbReference type="Pfam" id="PF00728"/>
    </source>
</evidence>
<evidence type="ECO:0000256" key="1">
    <source>
        <dbReference type="ARBA" id="ARBA00001231"/>
    </source>
</evidence>
<feature type="domain" description="Glycoside hydrolase family 20 catalytic" evidence="7">
    <location>
        <begin position="135"/>
        <end position="478"/>
    </location>
</feature>
<keyword evidence="5" id="KW-0326">Glycosidase</keyword>
<organism evidence="9 10">
    <name type="scientific">Arthrobacter wenxiniae</name>
    <dbReference type="NCBI Taxonomy" id="2713570"/>
    <lineage>
        <taxon>Bacteria</taxon>
        <taxon>Bacillati</taxon>
        <taxon>Actinomycetota</taxon>
        <taxon>Actinomycetes</taxon>
        <taxon>Micrococcales</taxon>
        <taxon>Micrococcaceae</taxon>
        <taxon>Arthrobacter</taxon>
    </lineage>
</organism>
<dbReference type="InterPro" id="IPR015883">
    <property type="entry name" value="Glyco_hydro_20_cat"/>
</dbReference>
<evidence type="ECO:0000256" key="5">
    <source>
        <dbReference type="ARBA" id="ARBA00023295"/>
    </source>
</evidence>
<name>A0A7Y7IEK8_9MICC</name>
<dbReference type="EC" id="3.2.1.52" evidence="3"/>
<proteinExistence type="inferred from homology"/>
<evidence type="ECO:0000256" key="4">
    <source>
        <dbReference type="ARBA" id="ARBA00022801"/>
    </source>
</evidence>
<dbReference type="InterPro" id="IPR015882">
    <property type="entry name" value="HEX_bac_N"/>
</dbReference>
<accession>A0A7Y7IEK8</accession>
<dbReference type="SUPFAM" id="SSF55545">
    <property type="entry name" value="beta-N-acetylhexosaminidase-like domain"/>
    <property type="match status" value="1"/>
</dbReference>
<dbReference type="Pfam" id="PF02838">
    <property type="entry name" value="Glyco_hydro_20b"/>
    <property type="match status" value="1"/>
</dbReference>
<gene>
    <name evidence="9" type="ORF">G6034_02335</name>
</gene>
<feature type="active site" description="Proton donor" evidence="6">
    <location>
        <position position="309"/>
    </location>
</feature>
<dbReference type="Gene3D" id="3.30.379.10">
    <property type="entry name" value="Chitobiase/beta-hexosaminidase domain 2-like"/>
    <property type="match status" value="1"/>
</dbReference>
<evidence type="ECO:0000313" key="9">
    <source>
        <dbReference type="EMBL" id="NVM93762.1"/>
    </source>
</evidence>
<comment type="similarity">
    <text evidence="2">Belongs to the glycosyl hydrolase 20 family.</text>
</comment>
<keyword evidence="4" id="KW-0378">Hydrolase</keyword>
<dbReference type="RefSeq" id="WP_176633489.1">
    <property type="nucleotide sequence ID" value="NZ_JAAMFM010000002.1"/>
</dbReference>
<dbReference type="PRINTS" id="PR00738">
    <property type="entry name" value="GLHYDRLASE20"/>
</dbReference>
<comment type="caution">
    <text evidence="9">The sequence shown here is derived from an EMBL/GenBank/DDBJ whole genome shotgun (WGS) entry which is preliminary data.</text>
</comment>
<keyword evidence="10" id="KW-1185">Reference proteome</keyword>
<dbReference type="EMBL" id="JAAMFM010000002">
    <property type="protein sequence ID" value="NVM93762.1"/>
    <property type="molecule type" value="Genomic_DNA"/>
</dbReference>
<dbReference type="CDD" id="cd06563">
    <property type="entry name" value="GH20_chitobiase-like"/>
    <property type="match status" value="1"/>
</dbReference>